<dbReference type="GO" id="GO:0009252">
    <property type="term" value="P:peptidoglycan biosynthetic process"/>
    <property type="evidence" value="ECO:0007669"/>
    <property type="project" value="UniProtKB-UniRule"/>
</dbReference>
<keyword evidence="15 19" id="KW-0131">Cell cycle</keyword>
<comment type="function">
    <text evidence="2 19">Cell wall formation.</text>
</comment>
<evidence type="ECO:0000256" key="10">
    <source>
        <dbReference type="ARBA" id="ARBA00022827"/>
    </source>
</evidence>
<dbReference type="eggNOG" id="COG0812">
    <property type="taxonomic scope" value="Bacteria"/>
</dbReference>
<dbReference type="SUPFAM" id="SSF56176">
    <property type="entry name" value="FAD-binding/transporter-associated domain-like"/>
    <property type="match status" value="1"/>
</dbReference>
<dbReference type="Gene3D" id="3.30.465.10">
    <property type="match status" value="1"/>
</dbReference>
<evidence type="ECO:0000256" key="11">
    <source>
        <dbReference type="ARBA" id="ARBA00022857"/>
    </source>
</evidence>
<sequence length="343" mass="38244">MLVKHNYSLLHDNTFGIDQACDEYIVYANEQDAVRVAKSVKSPFLLLGGGSNLLLTDDFHGQVVTPERRFDISVILNHGSNEPCLRCWAGTTFDDVVDYAVRHGYHGLENLSLIPGQCGASAVQNIGAYGAEIQDVLTTVEAVEMGSGKLVTIPAADCGYSYRQSKFKHEWKNRYLMLYVTYQLSRTFNPVLDYGNVRRQLEIRGIDESRLTGESLRDTIIEIRQSKLPDPAVMGNAGSFFMNPIVDATTFEHIRATHAGLRFFEMPQPDGTLRYKIPAGWMIEQCGWKGRSLGRAGVYNKQALILVNHGGATGKEVVDLMHSIQKDVKDKFGLDIKPEVNII</sequence>
<evidence type="ECO:0000256" key="13">
    <source>
        <dbReference type="ARBA" id="ARBA00022984"/>
    </source>
</evidence>
<dbReference type="InterPro" id="IPR003170">
    <property type="entry name" value="MurB"/>
</dbReference>
<comment type="pathway">
    <text evidence="4 19">Cell wall biogenesis; peptidoglycan biosynthesis.</text>
</comment>
<dbReference type="Pfam" id="PF02873">
    <property type="entry name" value="MurB_C"/>
    <property type="match status" value="1"/>
</dbReference>
<dbReference type="InterPro" id="IPR011601">
    <property type="entry name" value="MurB_C"/>
</dbReference>
<keyword evidence="11 19" id="KW-0521">NADP</keyword>
<evidence type="ECO:0000259" key="20">
    <source>
        <dbReference type="PROSITE" id="PS51387"/>
    </source>
</evidence>
<feature type="active site" evidence="19">
    <location>
        <position position="163"/>
    </location>
</feature>
<comment type="subcellular location">
    <subcellularLocation>
        <location evidence="3 19">Cytoplasm</location>
    </subcellularLocation>
</comment>
<dbReference type="HAMAP" id="MF_00037">
    <property type="entry name" value="MurB"/>
    <property type="match status" value="1"/>
</dbReference>
<gene>
    <name evidence="19" type="primary">murB</name>
    <name evidence="21" type="ORF">Premu_1924</name>
</gene>
<dbReference type="GO" id="GO:0071949">
    <property type="term" value="F:FAD binding"/>
    <property type="evidence" value="ECO:0007669"/>
    <property type="project" value="InterPro"/>
</dbReference>
<keyword evidence="10 19" id="KW-0274">FAD</keyword>
<dbReference type="GO" id="GO:0071555">
    <property type="term" value="P:cell wall organization"/>
    <property type="evidence" value="ECO:0007669"/>
    <property type="project" value="UniProtKB-KW"/>
</dbReference>
<feature type="active site" evidence="19">
    <location>
        <position position="339"/>
    </location>
</feature>
<evidence type="ECO:0000256" key="4">
    <source>
        <dbReference type="ARBA" id="ARBA00004752"/>
    </source>
</evidence>
<dbReference type="AlphaFoldDB" id="F8N6U2"/>
<dbReference type="InterPro" id="IPR016166">
    <property type="entry name" value="FAD-bd_PCMH"/>
</dbReference>
<dbReference type="Proteomes" id="UP000002772">
    <property type="component" value="Unassembled WGS sequence"/>
</dbReference>
<dbReference type="InterPro" id="IPR016169">
    <property type="entry name" value="FAD-bd_PCMH_sub2"/>
</dbReference>
<comment type="cofactor">
    <cofactor evidence="1 19">
        <name>FAD</name>
        <dbReference type="ChEBI" id="CHEBI:57692"/>
    </cofactor>
</comment>
<evidence type="ECO:0000256" key="3">
    <source>
        <dbReference type="ARBA" id="ARBA00004496"/>
    </source>
</evidence>
<evidence type="ECO:0000256" key="5">
    <source>
        <dbReference type="ARBA" id="ARBA00012518"/>
    </source>
</evidence>
<evidence type="ECO:0000313" key="22">
    <source>
        <dbReference type="Proteomes" id="UP000002772"/>
    </source>
</evidence>
<dbReference type="STRING" id="688246.Premu_1924"/>
<proteinExistence type="inferred from homology"/>
<evidence type="ECO:0000256" key="2">
    <source>
        <dbReference type="ARBA" id="ARBA00003921"/>
    </source>
</evidence>
<evidence type="ECO:0000256" key="12">
    <source>
        <dbReference type="ARBA" id="ARBA00022960"/>
    </source>
</evidence>
<evidence type="ECO:0000256" key="1">
    <source>
        <dbReference type="ARBA" id="ARBA00001974"/>
    </source>
</evidence>
<dbReference type="InterPro" id="IPR036318">
    <property type="entry name" value="FAD-bd_PCMH-like_sf"/>
</dbReference>
<evidence type="ECO:0000256" key="16">
    <source>
        <dbReference type="ARBA" id="ARBA00023316"/>
    </source>
</evidence>
<dbReference type="PANTHER" id="PTHR21071">
    <property type="entry name" value="UDP-N-ACETYLENOLPYRUVOYLGLUCOSAMINE REDUCTASE"/>
    <property type="match status" value="1"/>
</dbReference>
<evidence type="ECO:0000256" key="14">
    <source>
        <dbReference type="ARBA" id="ARBA00023002"/>
    </source>
</evidence>
<keyword evidence="7 19" id="KW-0963">Cytoplasm</keyword>
<dbReference type="GO" id="GO:0008762">
    <property type="term" value="F:UDP-N-acetylmuramate dehydrogenase activity"/>
    <property type="evidence" value="ECO:0007669"/>
    <property type="project" value="UniProtKB-UniRule"/>
</dbReference>
<dbReference type="Gene3D" id="3.30.43.10">
    <property type="entry name" value="Uridine Diphospho-n-acetylenolpyruvylglucosamine Reductase, domain 2"/>
    <property type="match status" value="1"/>
</dbReference>
<dbReference type="GO" id="GO:0008360">
    <property type="term" value="P:regulation of cell shape"/>
    <property type="evidence" value="ECO:0007669"/>
    <property type="project" value="UniProtKB-KW"/>
</dbReference>
<dbReference type="NCBIfam" id="TIGR00179">
    <property type="entry name" value="murB"/>
    <property type="match status" value="1"/>
</dbReference>
<evidence type="ECO:0000256" key="8">
    <source>
        <dbReference type="ARBA" id="ARBA00022618"/>
    </source>
</evidence>
<keyword evidence="22" id="KW-1185">Reference proteome</keyword>
<dbReference type="EC" id="1.3.1.98" evidence="5 19"/>
<dbReference type="InterPro" id="IPR036635">
    <property type="entry name" value="MurB_C_sf"/>
</dbReference>
<feature type="active site" description="Proton donor" evidence="19">
    <location>
        <position position="239"/>
    </location>
</feature>
<dbReference type="HOGENOM" id="CLU_035304_0_0_10"/>
<dbReference type="EMBL" id="GL945017">
    <property type="protein sequence ID" value="EGN57327.1"/>
    <property type="molecule type" value="Genomic_DNA"/>
</dbReference>
<name>F8N6U2_9BACT</name>
<dbReference type="SUPFAM" id="SSF56194">
    <property type="entry name" value="Uridine diphospho-N-Acetylenolpyruvylglucosamine reductase, MurB, C-terminal domain"/>
    <property type="match status" value="1"/>
</dbReference>
<dbReference type="Gene3D" id="3.90.78.10">
    <property type="entry name" value="UDP-N-acetylenolpyruvoylglucosamine reductase, C-terminal domain"/>
    <property type="match status" value="1"/>
</dbReference>
<accession>F8N6U2</accession>
<evidence type="ECO:0000256" key="15">
    <source>
        <dbReference type="ARBA" id="ARBA00023306"/>
    </source>
</evidence>
<dbReference type="RefSeq" id="WP_007574788.1">
    <property type="nucleotide sequence ID" value="NZ_BPTS01000002.1"/>
</dbReference>
<evidence type="ECO:0000256" key="18">
    <source>
        <dbReference type="ARBA" id="ARBA00048914"/>
    </source>
</evidence>
<protein>
    <recommendedName>
        <fullName evidence="6 19">UDP-N-acetylenolpyruvoylglucosamine reductase</fullName>
        <ecNumber evidence="5 19">1.3.1.98</ecNumber>
    </recommendedName>
    <alternativeName>
        <fullName evidence="17 19">UDP-N-acetylmuramate dehydrogenase</fullName>
    </alternativeName>
</protein>
<keyword evidence="13 19" id="KW-0573">Peptidoglycan synthesis</keyword>
<evidence type="ECO:0000256" key="17">
    <source>
        <dbReference type="ARBA" id="ARBA00031026"/>
    </source>
</evidence>
<feature type="domain" description="FAD-binding PCMH-type" evidence="20">
    <location>
        <begin position="17"/>
        <end position="187"/>
    </location>
</feature>
<reference evidence="22" key="1">
    <citation type="journal article" date="2011" name="Stand. Genomic Sci.">
        <title>Non-contiguous finished genome sequence of the opportunistic oral pathogen Prevotella multisaccharivorax type strain (PPPA20).</title>
        <authorList>
            <person name="Pati A."/>
            <person name="Gronow S."/>
            <person name="Lu M."/>
            <person name="Lapidus A."/>
            <person name="Nolan M."/>
            <person name="Lucas S."/>
            <person name="Hammon N."/>
            <person name="Deshpande S."/>
            <person name="Cheng J.F."/>
            <person name="Tapia R."/>
            <person name="Han C."/>
            <person name="Goodwin L."/>
            <person name="Pitluck S."/>
            <person name="Liolios K."/>
            <person name="Pagani I."/>
            <person name="Mavromatis K."/>
            <person name="Mikhailova N."/>
            <person name="Huntemann M."/>
            <person name="Chen A."/>
            <person name="Palaniappan K."/>
            <person name="Land M."/>
            <person name="Hauser L."/>
            <person name="Detter J.C."/>
            <person name="Brambilla E.M."/>
            <person name="Rohde M."/>
            <person name="Goker M."/>
            <person name="Woyke T."/>
            <person name="Bristow J."/>
            <person name="Eisen J.A."/>
            <person name="Markowitz V."/>
            <person name="Hugenholtz P."/>
            <person name="Kyrpides N.C."/>
            <person name="Klenk H.P."/>
            <person name="Ivanova N."/>
        </authorList>
    </citation>
    <scope>NUCLEOTIDE SEQUENCE [LARGE SCALE GENOMIC DNA]</scope>
    <source>
        <strain evidence="22">DSM 17128</strain>
    </source>
</reference>
<comment type="similarity">
    <text evidence="19">Belongs to the MurB family.</text>
</comment>
<dbReference type="PROSITE" id="PS51387">
    <property type="entry name" value="FAD_PCMH"/>
    <property type="match status" value="1"/>
</dbReference>
<dbReference type="GO" id="GO:0051301">
    <property type="term" value="P:cell division"/>
    <property type="evidence" value="ECO:0007669"/>
    <property type="project" value="UniProtKB-KW"/>
</dbReference>
<dbReference type="InterPro" id="IPR006094">
    <property type="entry name" value="Oxid_FAD_bind_N"/>
</dbReference>
<evidence type="ECO:0000313" key="21">
    <source>
        <dbReference type="EMBL" id="EGN57327.1"/>
    </source>
</evidence>
<evidence type="ECO:0000256" key="19">
    <source>
        <dbReference type="HAMAP-Rule" id="MF_00037"/>
    </source>
</evidence>
<evidence type="ECO:0000256" key="7">
    <source>
        <dbReference type="ARBA" id="ARBA00022490"/>
    </source>
</evidence>
<dbReference type="OrthoDB" id="9804753at2"/>
<comment type="catalytic activity">
    <reaction evidence="18 19">
        <text>UDP-N-acetyl-alpha-D-muramate + NADP(+) = UDP-N-acetyl-3-O-(1-carboxyvinyl)-alpha-D-glucosamine + NADPH + H(+)</text>
        <dbReference type="Rhea" id="RHEA:12248"/>
        <dbReference type="ChEBI" id="CHEBI:15378"/>
        <dbReference type="ChEBI" id="CHEBI:57783"/>
        <dbReference type="ChEBI" id="CHEBI:58349"/>
        <dbReference type="ChEBI" id="CHEBI:68483"/>
        <dbReference type="ChEBI" id="CHEBI:70757"/>
        <dbReference type="EC" id="1.3.1.98"/>
    </reaction>
</comment>
<dbReference type="GO" id="GO:0005829">
    <property type="term" value="C:cytosol"/>
    <property type="evidence" value="ECO:0007669"/>
    <property type="project" value="TreeGrafter"/>
</dbReference>
<keyword evidence="12 19" id="KW-0133">Cell shape</keyword>
<dbReference type="Pfam" id="PF01565">
    <property type="entry name" value="FAD_binding_4"/>
    <property type="match status" value="1"/>
</dbReference>
<evidence type="ECO:0000256" key="6">
    <source>
        <dbReference type="ARBA" id="ARBA00015188"/>
    </source>
</evidence>
<evidence type="ECO:0000256" key="9">
    <source>
        <dbReference type="ARBA" id="ARBA00022630"/>
    </source>
</evidence>
<keyword evidence="8 19" id="KW-0132">Cell division</keyword>
<organism evidence="21 22">
    <name type="scientific">Hallella multisaccharivorax DSM 17128</name>
    <dbReference type="NCBI Taxonomy" id="688246"/>
    <lineage>
        <taxon>Bacteria</taxon>
        <taxon>Pseudomonadati</taxon>
        <taxon>Bacteroidota</taxon>
        <taxon>Bacteroidia</taxon>
        <taxon>Bacteroidales</taxon>
        <taxon>Prevotellaceae</taxon>
        <taxon>Hallella</taxon>
    </lineage>
</organism>
<keyword evidence="16 19" id="KW-0961">Cell wall biogenesis/degradation</keyword>
<keyword evidence="9 19" id="KW-0285">Flavoprotein</keyword>
<keyword evidence="14 19" id="KW-0560">Oxidoreductase</keyword>
<dbReference type="PANTHER" id="PTHR21071:SF4">
    <property type="entry name" value="UDP-N-ACETYLENOLPYRUVOYLGLUCOSAMINE REDUCTASE"/>
    <property type="match status" value="1"/>
</dbReference>
<dbReference type="InterPro" id="IPR016167">
    <property type="entry name" value="FAD-bd_PCMH_sub1"/>
</dbReference>
<dbReference type="NCBIfam" id="NF000755">
    <property type="entry name" value="PRK00046.1"/>
    <property type="match status" value="1"/>
</dbReference>
<dbReference type="UniPathway" id="UPA00219"/>